<dbReference type="Proteomes" id="UP000607559">
    <property type="component" value="Unassembled WGS sequence"/>
</dbReference>
<dbReference type="AlphaFoldDB" id="A0A8J2UHQ4"/>
<dbReference type="InterPro" id="IPR053865">
    <property type="entry name" value="DUF6934"/>
</dbReference>
<name>A0A8J2UHQ4_9BACT</name>
<protein>
    <submittedName>
        <fullName evidence="1">Uncharacterized protein</fullName>
    </submittedName>
</protein>
<gene>
    <name evidence="1" type="ORF">GCM10011511_49190</name>
</gene>
<reference evidence="1" key="2">
    <citation type="submission" date="2020-09" db="EMBL/GenBank/DDBJ databases">
        <authorList>
            <person name="Sun Q."/>
            <person name="Zhou Y."/>
        </authorList>
    </citation>
    <scope>NUCLEOTIDE SEQUENCE</scope>
    <source>
        <strain evidence="1">CGMCC 1.15448</strain>
    </source>
</reference>
<proteinExistence type="predicted"/>
<evidence type="ECO:0000313" key="1">
    <source>
        <dbReference type="EMBL" id="GGB19616.1"/>
    </source>
</evidence>
<dbReference type="EMBL" id="BMJC01000005">
    <property type="protein sequence ID" value="GGB19616.1"/>
    <property type="molecule type" value="Genomic_DNA"/>
</dbReference>
<dbReference type="RefSeq" id="WP_188936769.1">
    <property type="nucleotide sequence ID" value="NZ_BMJC01000005.1"/>
</dbReference>
<comment type="caution">
    <text evidence="1">The sequence shown here is derived from an EMBL/GenBank/DDBJ whole genome shotgun (WGS) entry which is preliminary data.</text>
</comment>
<reference evidence="1" key="1">
    <citation type="journal article" date="2014" name="Int. J. Syst. Evol. Microbiol.">
        <title>Complete genome sequence of Corynebacterium casei LMG S-19264T (=DSM 44701T), isolated from a smear-ripened cheese.</title>
        <authorList>
            <consortium name="US DOE Joint Genome Institute (JGI-PGF)"/>
            <person name="Walter F."/>
            <person name="Albersmeier A."/>
            <person name="Kalinowski J."/>
            <person name="Ruckert C."/>
        </authorList>
    </citation>
    <scope>NUCLEOTIDE SEQUENCE</scope>
    <source>
        <strain evidence="1">CGMCC 1.15448</strain>
    </source>
</reference>
<organism evidence="1 2">
    <name type="scientific">Puia dinghuensis</name>
    <dbReference type="NCBI Taxonomy" id="1792502"/>
    <lineage>
        <taxon>Bacteria</taxon>
        <taxon>Pseudomonadati</taxon>
        <taxon>Bacteroidota</taxon>
        <taxon>Chitinophagia</taxon>
        <taxon>Chitinophagales</taxon>
        <taxon>Chitinophagaceae</taxon>
        <taxon>Puia</taxon>
    </lineage>
</organism>
<accession>A0A8J2UHQ4</accession>
<dbReference type="Pfam" id="PF22028">
    <property type="entry name" value="DUF6934"/>
    <property type="match status" value="1"/>
</dbReference>
<keyword evidence="2" id="KW-1185">Reference proteome</keyword>
<sequence>MKYEYYADLTIADDFSVFEFDSVGKRGSIKKRIDFVETDLPDVYNLSLVNVKMNGELDDKTIIDNGDRDKILATIFRAVYTYTLNYPGRWIYFSGNTHAKMRLYRMAISLNLEELSFWFEIYGEVANAEEVLPFHKGMVIEGFFIRRNIGKMDKF</sequence>
<evidence type="ECO:0000313" key="2">
    <source>
        <dbReference type="Proteomes" id="UP000607559"/>
    </source>
</evidence>